<name>G4D023_9ACTN</name>
<dbReference type="SUPFAM" id="SSF56281">
    <property type="entry name" value="Metallo-hydrolase/oxidoreductase"/>
    <property type="match status" value="1"/>
</dbReference>
<dbReference type="PATRIC" id="fig|997355.3.peg.2016"/>
<dbReference type="InterPro" id="IPR001279">
    <property type="entry name" value="Metallo-B-lactamas"/>
</dbReference>
<dbReference type="Gene3D" id="3.60.15.10">
    <property type="entry name" value="Ribonuclease Z/Hydroxyacylglutathione hydrolase-like"/>
    <property type="match status" value="1"/>
</dbReference>
<dbReference type="InterPro" id="IPR050855">
    <property type="entry name" value="NDM-1-like"/>
</dbReference>
<dbReference type="Proteomes" id="UP000005332">
    <property type="component" value="Unassembled WGS sequence"/>
</dbReference>
<reference evidence="2 3" key="1">
    <citation type="submission" date="2011-06" db="EMBL/GenBank/DDBJ databases">
        <authorList>
            <person name="Muzny D."/>
            <person name="Qin X."/>
            <person name="Deng J."/>
            <person name="Jiang H."/>
            <person name="Liu Y."/>
            <person name="Qu J."/>
            <person name="Song X.-Z."/>
            <person name="Zhang L."/>
            <person name="Thornton R."/>
            <person name="Coyle M."/>
            <person name="Francisco L."/>
            <person name="Jackson L."/>
            <person name="Javaid M."/>
            <person name="Korchina V."/>
            <person name="Kovar C."/>
            <person name="Mata R."/>
            <person name="Mathew T."/>
            <person name="Ngo R."/>
            <person name="Nguyen L."/>
            <person name="Nguyen N."/>
            <person name="Okwuonu G."/>
            <person name="Ongeri F."/>
            <person name="Pham C."/>
            <person name="Simmons D."/>
            <person name="Wilczek-Boney K."/>
            <person name="Hale W."/>
            <person name="Jakkamsetti A."/>
            <person name="Pham P."/>
            <person name="Ruth R."/>
            <person name="San Lucas F."/>
            <person name="Warren J."/>
            <person name="Zhang J."/>
            <person name="Zhao Z."/>
            <person name="Zhou C."/>
            <person name="Zhu D."/>
            <person name="Lee S."/>
            <person name="Bess C."/>
            <person name="Blankenburg K."/>
            <person name="Forbes L."/>
            <person name="Fu Q."/>
            <person name="Gubbala S."/>
            <person name="Hirani K."/>
            <person name="Jayaseelan J.C."/>
            <person name="Lara F."/>
            <person name="Munidasa M."/>
            <person name="Palculict T."/>
            <person name="Patil S."/>
            <person name="Pu L.-L."/>
            <person name="Saada N."/>
            <person name="Tang L."/>
            <person name="Weissenberger G."/>
            <person name="Zhu Y."/>
            <person name="Hemphill L."/>
            <person name="Shang Y."/>
            <person name="Youmans B."/>
            <person name="Ayvaz T."/>
            <person name="Ross M."/>
            <person name="Santibanez J."/>
            <person name="Aqrawi P."/>
            <person name="Gross S."/>
            <person name="Joshi V."/>
            <person name="Fowler G."/>
            <person name="Nazareth L."/>
            <person name="Reid J."/>
            <person name="Worley K."/>
            <person name="Petrosino J."/>
            <person name="Highlander S."/>
            <person name="Gibbs R."/>
        </authorList>
    </citation>
    <scope>NUCLEOTIDE SEQUENCE [LARGE SCALE GENOMIC DNA]</scope>
    <source>
        <strain evidence="2 3">ATCC 25577</strain>
    </source>
</reference>
<organism evidence="2 3">
    <name type="scientific">Cutibacterium avidum ATCC 25577</name>
    <dbReference type="NCBI Taxonomy" id="997355"/>
    <lineage>
        <taxon>Bacteria</taxon>
        <taxon>Bacillati</taxon>
        <taxon>Actinomycetota</taxon>
        <taxon>Actinomycetes</taxon>
        <taxon>Propionibacteriales</taxon>
        <taxon>Propionibacteriaceae</taxon>
        <taxon>Cutibacterium</taxon>
    </lineage>
</organism>
<evidence type="ECO:0000259" key="1">
    <source>
        <dbReference type="SMART" id="SM00849"/>
    </source>
</evidence>
<dbReference type="Pfam" id="PF00753">
    <property type="entry name" value="Lactamase_B"/>
    <property type="match status" value="1"/>
</dbReference>
<evidence type="ECO:0000313" key="2">
    <source>
        <dbReference type="EMBL" id="EGY77092.1"/>
    </source>
</evidence>
<dbReference type="HOGENOM" id="CLU_056342_5_1_11"/>
<evidence type="ECO:0000313" key="3">
    <source>
        <dbReference type="Proteomes" id="UP000005332"/>
    </source>
</evidence>
<sequence>MIMSTNPETPRWSALTARVWTTVIKPEAVTCGLVAGDDHVLLIDTGSAPEQGHALAMSAACMLGRPVDRVVVTHHHYDHSGGLPGIDGAETWMHEAALAHCPDLRADHPIALMAYVDLVGIGAEVIHPGPAHTDGDLVVIVRDEKVTFVGDLVETAGEPQSDETTDVRGWPRAIDSVITGTDGVGVYVPGHGHPIDATAVMKQRAELAERVPVEIPLTPVTRHVPPQLA</sequence>
<proteinExistence type="predicted"/>
<dbReference type="AlphaFoldDB" id="G4D023"/>
<dbReference type="PANTHER" id="PTHR42951:SF4">
    <property type="entry name" value="ACYL-COENZYME A THIOESTERASE MBLAC2"/>
    <property type="match status" value="1"/>
</dbReference>
<dbReference type="SMART" id="SM00849">
    <property type="entry name" value="Lactamase_B"/>
    <property type="match status" value="1"/>
</dbReference>
<dbReference type="EMBL" id="AGBA01000015">
    <property type="protein sequence ID" value="EGY77092.1"/>
    <property type="molecule type" value="Genomic_DNA"/>
</dbReference>
<gene>
    <name evidence="2" type="ORF">HMPREF9153_2045</name>
</gene>
<accession>G4D023</accession>
<dbReference type="PANTHER" id="PTHR42951">
    <property type="entry name" value="METALLO-BETA-LACTAMASE DOMAIN-CONTAINING"/>
    <property type="match status" value="1"/>
</dbReference>
<protein>
    <submittedName>
        <fullName evidence="2">Metallo-beta-lactamase</fullName>
    </submittedName>
</protein>
<comment type="caution">
    <text evidence="2">The sequence shown here is derived from an EMBL/GenBank/DDBJ whole genome shotgun (WGS) entry which is preliminary data.</text>
</comment>
<keyword evidence="3" id="KW-1185">Reference proteome</keyword>
<dbReference type="InterPro" id="IPR036866">
    <property type="entry name" value="RibonucZ/Hydroxyglut_hydro"/>
</dbReference>
<feature type="domain" description="Metallo-beta-lactamase" evidence="1">
    <location>
        <begin position="28"/>
        <end position="191"/>
    </location>
</feature>